<proteinExistence type="predicted"/>
<dbReference type="InterPro" id="IPR039421">
    <property type="entry name" value="Type_1_exporter"/>
</dbReference>
<dbReference type="EMBL" id="PIPP01000001">
    <property type="protein sequence ID" value="RUO38499.1"/>
    <property type="molecule type" value="Genomic_DNA"/>
</dbReference>
<dbReference type="Pfam" id="PF00664">
    <property type="entry name" value="ABC_membrane"/>
    <property type="match status" value="1"/>
</dbReference>
<feature type="transmembrane region" description="Helical" evidence="7">
    <location>
        <begin position="85"/>
        <end position="106"/>
    </location>
</feature>
<feature type="domain" description="ABC transporter" evidence="8">
    <location>
        <begin position="350"/>
        <end position="571"/>
    </location>
</feature>
<evidence type="ECO:0000313" key="11">
    <source>
        <dbReference type="Proteomes" id="UP000286934"/>
    </source>
</evidence>
<name>A0A432WXL6_9GAMM</name>
<evidence type="ECO:0000256" key="1">
    <source>
        <dbReference type="ARBA" id="ARBA00004651"/>
    </source>
</evidence>
<evidence type="ECO:0000256" key="2">
    <source>
        <dbReference type="ARBA" id="ARBA00022692"/>
    </source>
</evidence>
<dbReference type="Gene3D" id="3.40.50.300">
    <property type="entry name" value="P-loop containing nucleotide triphosphate hydrolases"/>
    <property type="match status" value="1"/>
</dbReference>
<keyword evidence="6 7" id="KW-0472">Membrane</keyword>
<dbReference type="PROSITE" id="PS50929">
    <property type="entry name" value="ABC_TM1F"/>
    <property type="match status" value="1"/>
</dbReference>
<dbReference type="Proteomes" id="UP000286934">
    <property type="component" value="Unassembled WGS sequence"/>
</dbReference>
<dbReference type="PROSITE" id="PS50893">
    <property type="entry name" value="ABC_TRANSPORTER_2"/>
    <property type="match status" value="1"/>
</dbReference>
<reference evidence="11" key="1">
    <citation type="journal article" date="2018" name="Front. Microbiol.">
        <title>Genome-Based Analysis Reveals the Taxonomy and Diversity of the Family Idiomarinaceae.</title>
        <authorList>
            <person name="Liu Y."/>
            <person name="Lai Q."/>
            <person name="Shao Z."/>
        </authorList>
    </citation>
    <scope>NUCLEOTIDE SEQUENCE [LARGE SCALE GENOMIC DNA]</scope>
    <source>
        <strain evidence="11">AIS</strain>
    </source>
</reference>
<feature type="transmembrane region" description="Helical" evidence="7">
    <location>
        <begin position="48"/>
        <end position="73"/>
    </location>
</feature>
<evidence type="ECO:0000256" key="3">
    <source>
        <dbReference type="ARBA" id="ARBA00022741"/>
    </source>
</evidence>
<evidence type="ECO:0008006" key="12">
    <source>
        <dbReference type="Google" id="ProtNLM"/>
    </source>
</evidence>
<protein>
    <recommendedName>
        <fullName evidence="12">Thiol reductant ABC exporter subunit CydC</fullName>
    </recommendedName>
</protein>
<dbReference type="InterPro" id="IPR036640">
    <property type="entry name" value="ABC1_TM_sf"/>
</dbReference>
<dbReference type="PANTHER" id="PTHR24221:SF654">
    <property type="entry name" value="ATP-BINDING CASSETTE SUB-FAMILY B MEMBER 6"/>
    <property type="match status" value="1"/>
</dbReference>
<evidence type="ECO:0000313" key="10">
    <source>
        <dbReference type="EMBL" id="RUO38499.1"/>
    </source>
</evidence>
<dbReference type="GO" id="GO:0005886">
    <property type="term" value="C:plasma membrane"/>
    <property type="evidence" value="ECO:0007669"/>
    <property type="project" value="UniProtKB-SubCell"/>
</dbReference>
<feature type="domain" description="ABC transmembrane type-1" evidence="9">
    <location>
        <begin position="49"/>
        <end position="320"/>
    </location>
</feature>
<dbReference type="Pfam" id="PF00005">
    <property type="entry name" value="ABC_tran"/>
    <property type="match status" value="1"/>
</dbReference>
<dbReference type="InterPro" id="IPR003593">
    <property type="entry name" value="AAA+_ATPase"/>
</dbReference>
<dbReference type="SUPFAM" id="SSF52540">
    <property type="entry name" value="P-loop containing nucleoside triphosphate hydrolases"/>
    <property type="match status" value="1"/>
</dbReference>
<evidence type="ECO:0000256" key="7">
    <source>
        <dbReference type="SAM" id="Phobius"/>
    </source>
</evidence>
<dbReference type="SUPFAM" id="SSF90123">
    <property type="entry name" value="ABC transporter transmembrane region"/>
    <property type="match status" value="1"/>
</dbReference>
<evidence type="ECO:0000256" key="4">
    <source>
        <dbReference type="ARBA" id="ARBA00022840"/>
    </source>
</evidence>
<dbReference type="PROSITE" id="PS00211">
    <property type="entry name" value="ABC_TRANSPORTER_1"/>
    <property type="match status" value="1"/>
</dbReference>
<evidence type="ECO:0000256" key="6">
    <source>
        <dbReference type="ARBA" id="ARBA00023136"/>
    </source>
</evidence>
<dbReference type="InterPro" id="IPR011527">
    <property type="entry name" value="ABC1_TM_dom"/>
</dbReference>
<feature type="transmembrane region" description="Helical" evidence="7">
    <location>
        <begin position="200"/>
        <end position="219"/>
    </location>
</feature>
<keyword evidence="3" id="KW-0547">Nucleotide-binding</keyword>
<dbReference type="InterPro" id="IPR027417">
    <property type="entry name" value="P-loop_NTPase"/>
</dbReference>
<comment type="subcellular location">
    <subcellularLocation>
        <location evidence="1">Cell membrane</location>
        <topology evidence="1">Multi-pass membrane protein</topology>
    </subcellularLocation>
</comment>
<evidence type="ECO:0000259" key="9">
    <source>
        <dbReference type="PROSITE" id="PS50929"/>
    </source>
</evidence>
<keyword evidence="4" id="KW-0067">ATP-binding</keyword>
<organism evidence="10 11">
    <name type="scientific">Aliidiomarina shirensis</name>
    <dbReference type="NCBI Taxonomy" id="1048642"/>
    <lineage>
        <taxon>Bacteria</taxon>
        <taxon>Pseudomonadati</taxon>
        <taxon>Pseudomonadota</taxon>
        <taxon>Gammaproteobacteria</taxon>
        <taxon>Alteromonadales</taxon>
        <taxon>Idiomarinaceae</taxon>
        <taxon>Aliidiomarina</taxon>
    </lineage>
</organism>
<keyword evidence="11" id="KW-1185">Reference proteome</keyword>
<accession>A0A432WXL6</accession>
<evidence type="ECO:0000256" key="5">
    <source>
        <dbReference type="ARBA" id="ARBA00022989"/>
    </source>
</evidence>
<comment type="caution">
    <text evidence="10">The sequence shown here is derived from an EMBL/GenBank/DDBJ whole genome shotgun (WGS) entry which is preliminary data.</text>
</comment>
<dbReference type="Gene3D" id="1.20.1560.10">
    <property type="entry name" value="ABC transporter type 1, transmembrane domain"/>
    <property type="match status" value="1"/>
</dbReference>
<evidence type="ECO:0000259" key="8">
    <source>
        <dbReference type="PROSITE" id="PS50893"/>
    </source>
</evidence>
<feature type="transmembrane region" description="Helical" evidence="7">
    <location>
        <begin position="288"/>
        <end position="309"/>
    </location>
</feature>
<sequence length="571" mass="62077">MISPALLIDVCNLLCRLEGQMPSNPRNSNRKANLAVFYKGLQQERKRLLLGFACMLVTAAAGVALLTLSGWFITASALTGLATAAGVLVLFDIFTPGTGIRVFALLRTIGRYFERIFHHDAVLRVQARWRVALFKTLGAQKPEHFTKLRTGTILQRLTQDLNTLDALYLRLLAPPVIAALMLGLVFTLILLMSWQVAPGLLLVVAVIFPLLWLLAVPVARKLGEQHGRSELQTSARFRQQSMDFYEGFAEIYGAGRLPEYAENLRNIGSQVNQHQHRRLSRMAAVENVILLVSQSLALLILLWGLSAYLAGQLSLPVVVMQALAILALAEVLLPLAEQSSQAGLVDEAAARIEDLQTPLPAEVMSGFALRDIELPIKTGEMTAVIGSSGSGKSSLAQVFAGIREIAGIHVFIEGAGSTGAISLANPTWLNELGYVPQANLVLAGTIATNLRIAAPHADESMLWQALDFAALANEVKAMPEQLETWVGTAGMALSGGQARRLMLARLYLQNTPVVILDEPFTGLDKHTASIVQANLQNWLAGRTCLLLAHSREALPEASSYWQIEGQQLIRL</sequence>
<dbReference type="InterPro" id="IPR017871">
    <property type="entry name" value="ABC_transporter-like_CS"/>
</dbReference>
<dbReference type="InterPro" id="IPR003439">
    <property type="entry name" value="ABC_transporter-like_ATP-bd"/>
</dbReference>
<dbReference type="GO" id="GO:0140359">
    <property type="term" value="F:ABC-type transporter activity"/>
    <property type="evidence" value="ECO:0007669"/>
    <property type="project" value="InterPro"/>
</dbReference>
<keyword evidence="2 7" id="KW-0812">Transmembrane</keyword>
<dbReference type="AlphaFoldDB" id="A0A432WXL6"/>
<keyword evidence="5 7" id="KW-1133">Transmembrane helix</keyword>
<dbReference type="GO" id="GO:0016887">
    <property type="term" value="F:ATP hydrolysis activity"/>
    <property type="evidence" value="ECO:0007669"/>
    <property type="project" value="InterPro"/>
</dbReference>
<dbReference type="GO" id="GO:0005524">
    <property type="term" value="F:ATP binding"/>
    <property type="evidence" value="ECO:0007669"/>
    <property type="project" value="UniProtKB-KW"/>
</dbReference>
<dbReference type="PANTHER" id="PTHR24221">
    <property type="entry name" value="ATP-BINDING CASSETTE SUB-FAMILY B"/>
    <property type="match status" value="1"/>
</dbReference>
<feature type="transmembrane region" description="Helical" evidence="7">
    <location>
        <begin position="171"/>
        <end position="194"/>
    </location>
</feature>
<dbReference type="SMART" id="SM00382">
    <property type="entry name" value="AAA"/>
    <property type="match status" value="1"/>
</dbReference>
<gene>
    <name evidence="10" type="ORF">CWE13_02335</name>
</gene>